<dbReference type="InterPro" id="IPR023188">
    <property type="entry name" value="DPS_DNA-bd_CS"/>
</dbReference>
<accession>A0A0U2UEP2</accession>
<dbReference type="Proteomes" id="UP000061660">
    <property type="component" value="Chromosome"/>
</dbReference>
<dbReference type="SUPFAM" id="SSF47240">
    <property type="entry name" value="Ferritin-like"/>
    <property type="match status" value="1"/>
</dbReference>
<dbReference type="PIRSF" id="PIRSF005900">
    <property type="entry name" value="Dps"/>
    <property type="match status" value="1"/>
</dbReference>
<protein>
    <submittedName>
        <fullName evidence="4">General stress protein</fullName>
    </submittedName>
</protein>
<dbReference type="KEGG" id="pnp:IJ22_44590"/>
<dbReference type="GO" id="GO:0008199">
    <property type="term" value="F:ferric iron binding"/>
    <property type="evidence" value="ECO:0007669"/>
    <property type="project" value="InterPro"/>
</dbReference>
<dbReference type="PROSITE" id="PS00818">
    <property type="entry name" value="DPS_1"/>
    <property type="match status" value="1"/>
</dbReference>
<dbReference type="InterPro" id="IPR002177">
    <property type="entry name" value="DPS_DNA-bd"/>
</dbReference>
<dbReference type="PANTHER" id="PTHR42932:SF1">
    <property type="entry name" value="GENERAL STRESS PROTEIN 20U"/>
    <property type="match status" value="1"/>
</dbReference>
<dbReference type="AlphaFoldDB" id="A0A0U2UEP2"/>
<dbReference type="Pfam" id="PF00210">
    <property type="entry name" value="Ferritin"/>
    <property type="match status" value="1"/>
</dbReference>
<dbReference type="GO" id="GO:0016722">
    <property type="term" value="F:oxidoreductase activity, acting on metal ions"/>
    <property type="evidence" value="ECO:0007669"/>
    <property type="project" value="InterPro"/>
</dbReference>
<reference evidence="4 5" key="2">
    <citation type="journal article" date="2016" name="Genome Announc.">
        <title>Complete Genome Sequences of Two Interactive Moderate Thermophiles, Paenibacillus napthalenovorans 32O-Y and Paenibacillus sp. 32O-W.</title>
        <authorList>
            <person name="Butler R.R.III."/>
            <person name="Wang J."/>
            <person name="Stark B.C."/>
            <person name="Pombert J.F."/>
        </authorList>
    </citation>
    <scope>NUCLEOTIDE SEQUENCE [LARGE SCALE GENOMIC DNA]</scope>
    <source>
        <strain evidence="4 5">32O-Y</strain>
    </source>
</reference>
<dbReference type="STRING" id="162209.IJ22_44590"/>
<feature type="domain" description="Ferritin/DPS" evidence="3">
    <location>
        <begin position="8"/>
        <end position="146"/>
    </location>
</feature>
<dbReference type="InterPro" id="IPR012347">
    <property type="entry name" value="Ferritin-like"/>
</dbReference>
<evidence type="ECO:0000313" key="5">
    <source>
        <dbReference type="Proteomes" id="UP000061660"/>
    </source>
</evidence>
<dbReference type="CDD" id="cd01043">
    <property type="entry name" value="DPS"/>
    <property type="match status" value="1"/>
</dbReference>
<dbReference type="EMBL" id="CP013652">
    <property type="protein sequence ID" value="ALS24745.1"/>
    <property type="molecule type" value="Genomic_DNA"/>
</dbReference>
<comment type="similarity">
    <text evidence="1 2">Belongs to the Dps family.</text>
</comment>
<dbReference type="InterPro" id="IPR009078">
    <property type="entry name" value="Ferritin-like_SF"/>
</dbReference>
<dbReference type="PATRIC" id="fig|162209.4.peg.4707"/>
<dbReference type="InterPro" id="IPR008331">
    <property type="entry name" value="Ferritin_DPS_dom"/>
</dbReference>
<sequence length="146" mass="16354">MQLTLHETLNRQIANWSVLFVKLHNYHWYVKGQQFFTLHTKFEELYTEAAAHVDALAERLLSLGGLPVATMKGCLELASVGDATGKETAEQMVKSIVDDFETMVGELKTGMKLAESEKDETTGDLLLGIHSSLEKHVWMLNSFLGK</sequence>
<dbReference type="PROSITE" id="PS00819">
    <property type="entry name" value="DPS_2"/>
    <property type="match status" value="1"/>
</dbReference>
<dbReference type="PANTHER" id="PTHR42932">
    <property type="entry name" value="GENERAL STRESS PROTEIN 20U"/>
    <property type="match status" value="1"/>
</dbReference>
<proteinExistence type="inferred from homology"/>
<reference evidence="5" key="1">
    <citation type="submission" date="2015-12" db="EMBL/GenBank/DDBJ databases">
        <title>Complete genome sequences of two moderately thermophilic Paenibacillus species.</title>
        <authorList>
            <person name="Butler R.III."/>
            <person name="Wang J."/>
            <person name="Stark B.C."/>
            <person name="Pombert J.-F."/>
        </authorList>
    </citation>
    <scope>NUCLEOTIDE SEQUENCE [LARGE SCALE GENOMIC DNA]</scope>
    <source>
        <strain evidence="5">32O-Y</strain>
    </source>
</reference>
<gene>
    <name evidence="4" type="ORF">IJ22_44590</name>
</gene>
<evidence type="ECO:0000256" key="2">
    <source>
        <dbReference type="RuleBase" id="RU003875"/>
    </source>
</evidence>
<organism evidence="4 5">
    <name type="scientific">Paenibacillus naphthalenovorans</name>
    <dbReference type="NCBI Taxonomy" id="162209"/>
    <lineage>
        <taxon>Bacteria</taxon>
        <taxon>Bacillati</taxon>
        <taxon>Bacillota</taxon>
        <taxon>Bacilli</taxon>
        <taxon>Bacillales</taxon>
        <taxon>Paenibacillaceae</taxon>
        <taxon>Paenibacillus</taxon>
    </lineage>
</organism>
<name>A0A0U2UEP2_9BACL</name>
<dbReference type="PRINTS" id="PR01346">
    <property type="entry name" value="HELNAPAPROT"/>
</dbReference>
<keyword evidence="5" id="KW-1185">Reference proteome</keyword>
<dbReference type="OrthoDB" id="9797023at2"/>
<dbReference type="RefSeq" id="WP_062410303.1">
    <property type="nucleotide sequence ID" value="NZ_BJCS01000013.1"/>
</dbReference>
<dbReference type="Gene3D" id="1.20.1260.10">
    <property type="match status" value="1"/>
</dbReference>
<evidence type="ECO:0000313" key="4">
    <source>
        <dbReference type="EMBL" id="ALS24745.1"/>
    </source>
</evidence>
<evidence type="ECO:0000256" key="1">
    <source>
        <dbReference type="ARBA" id="ARBA00009497"/>
    </source>
</evidence>
<evidence type="ECO:0000259" key="3">
    <source>
        <dbReference type="Pfam" id="PF00210"/>
    </source>
</evidence>